<dbReference type="EMBL" id="JACBYE010000007">
    <property type="protein sequence ID" value="NYS92775.1"/>
    <property type="molecule type" value="Genomic_DNA"/>
</dbReference>
<reference evidence="2 3" key="1">
    <citation type="submission" date="2020-07" db="EMBL/GenBank/DDBJ databases">
        <title>MOT database genomes.</title>
        <authorList>
            <person name="Joseph S."/>
            <person name="Aduse-Opoku J."/>
            <person name="Hashim A."/>
            <person name="Wade W."/>
            <person name="Curtis M."/>
        </authorList>
    </citation>
    <scope>NUCLEOTIDE SEQUENCE [LARGE SCALE GENOMIC DNA]</scope>
    <source>
        <strain evidence="2 3">DSM 100099</strain>
    </source>
</reference>
<organism evidence="2 3">
    <name type="scientific">Sanguibacter inulinus</name>
    <dbReference type="NCBI Taxonomy" id="60922"/>
    <lineage>
        <taxon>Bacteria</taxon>
        <taxon>Bacillati</taxon>
        <taxon>Actinomycetota</taxon>
        <taxon>Actinomycetes</taxon>
        <taxon>Micrococcales</taxon>
        <taxon>Sanguibacteraceae</taxon>
        <taxon>Sanguibacter</taxon>
    </lineage>
</organism>
<keyword evidence="1" id="KW-1133">Transmembrane helix</keyword>
<proteinExistence type="predicted"/>
<name>A0A853EQ84_9MICO</name>
<evidence type="ECO:0000256" key="1">
    <source>
        <dbReference type="SAM" id="Phobius"/>
    </source>
</evidence>
<feature type="transmembrane region" description="Helical" evidence="1">
    <location>
        <begin position="203"/>
        <end position="226"/>
    </location>
</feature>
<comment type="caution">
    <text evidence="2">The sequence shown here is derived from an EMBL/GenBank/DDBJ whole genome shotgun (WGS) entry which is preliminary data.</text>
</comment>
<feature type="transmembrane region" description="Helical" evidence="1">
    <location>
        <begin position="156"/>
        <end position="183"/>
    </location>
</feature>
<keyword evidence="1" id="KW-0472">Membrane</keyword>
<evidence type="ECO:0000313" key="2">
    <source>
        <dbReference type="EMBL" id="NYS92775.1"/>
    </source>
</evidence>
<dbReference type="Proteomes" id="UP000561011">
    <property type="component" value="Unassembled WGS sequence"/>
</dbReference>
<keyword evidence="3" id="KW-1185">Reference proteome</keyword>
<feature type="transmembrane region" description="Helical" evidence="1">
    <location>
        <begin position="20"/>
        <end position="42"/>
    </location>
</feature>
<evidence type="ECO:0000313" key="3">
    <source>
        <dbReference type="Proteomes" id="UP000561011"/>
    </source>
</evidence>
<accession>A0A853EQ84</accession>
<protein>
    <recommendedName>
        <fullName evidence="4">DUF2975 domain-containing protein</fullName>
    </recommendedName>
</protein>
<sequence>MTTAQETGQHGRSVGSAVTVGVMTVVGWLAVVAGGVLAVLAVTGDLSVEVPVQIGHAAPAYMEVVLPCVEGWSLDGGSCAPAASADEWPGGAALPVQHASGLVATTHDVDPLPALLSTVAMWGGALAAGVSLLVLLPVFRSTAAGRPFESGNGRRLVVAATVITGAWALSMAGPALGAPAIIGSIETSTIYSESGPFDMPANWLVFDLRMTWWPAIIVLLLAALAVTTHRGTRLTADTEGLV</sequence>
<dbReference type="AlphaFoldDB" id="A0A853EQ84"/>
<evidence type="ECO:0008006" key="4">
    <source>
        <dbReference type="Google" id="ProtNLM"/>
    </source>
</evidence>
<feature type="transmembrane region" description="Helical" evidence="1">
    <location>
        <begin position="114"/>
        <end position="136"/>
    </location>
</feature>
<gene>
    <name evidence="2" type="ORF">HZZ10_04430</name>
</gene>
<keyword evidence="1" id="KW-0812">Transmembrane</keyword>
<dbReference type="RefSeq" id="WP_179912569.1">
    <property type="nucleotide sequence ID" value="NZ_JACBYE010000007.1"/>
</dbReference>